<evidence type="ECO:0000259" key="10">
    <source>
        <dbReference type="PROSITE" id="PS50850"/>
    </source>
</evidence>
<protein>
    <recommendedName>
        <fullName evidence="10">Major facilitator superfamily (MFS) profile domain-containing protein</fullName>
    </recommendedName>
</protein>
<comment type="similarity">
    <text evidence="2 8">Belongs to the major facilitator superfamily. Sugar transporter (TC 2.A.1.1) family.</text>
</comment>
<dbReference type="GO" id="GO:0046872">
    <property type="term" value="F:metal ion binding"/>
    <property type="evidence" value="ECO:0007669"/>
    <property type="project" value="InterPro"/>
</dbReference>
<dbReference type="InterPro" id="IPR005828">
    <property type="entry name" value="MFS_sugar_transport-like"/>
</dbReference>
<dbReference type="PROSITE" id="PS51257">
    <property type="entry name" value="PROKAR_LIPOPROTEIN"/>
    <property type="match status" value="1"/>
</dbReference>
<dbReference type="GO" id="GO:0016020">
    <property type="term" value="C:membrane"/>
    <property type="evidence" value="ECO:0007669"/>
    <property type="project" value="UniProtKB-SubCell"/>
</dbReference>
<comment type="subcellular location">
    <subcellularLocation>
        <location evidence="1">Membrane</location>
        <topology evidence="1">Multi-pass membrane protein</topology>
    </subcellularLocation>
</comment>
<dbReference type="PROSITE" id="PS00216">
    <property type="entry name" value="SUGAR_TRANSPORT_1"/>
    <property type="match status" value="1"/>
</dbReference>
<dbReference type="VEuPathDB" id="FungiDB:AFLA_013719"/>
<feature type="transmembrane region" description="Helical" evidence="9">
    <location>
        <begin position="315"/>
        <end position="335"/>
    </location>
</feature>
<dbReference type="PRINTS" id="PR00171">
    <property type="entry name" value="SUGRTRNSPORT"/>
</dbReference>
<feature type="transmembrane region" description="Helical" evidence="9">
    <location>
        <begin position="374"/>
        <end position="400"/>
    </location>
</feature>
<dbReference type="EMBL" id="ML734570">
    <property type="protein sequence ID" value="KAB8249615.1"/>
    <property type="molecule type" value="Genomic_DNA"/>
</dbReference>
<feature type="transmembrane region" description="Helical" evidence="9">
    <location>
        <begin position="96"/>
        <end position="114"/>
    </location>
</feature>
<feature type="transmembrane region" description="Helical" evidence="9">
    <location>
        <begin position="276"/>
        <end position="295"/>
    </location>
</feature>
<gene>
    <name evidence="11" type="ORF">BDV35DRAFT_402178</name>
</gene>
<feature type="transmembrane region" description="Helical" evidence="9">
    <location>
        <begin position="342"/>
        <end position="362"/>
    </location>
</feature>
<evidence type="ECO:0000256" key="9">
    <source>
        <dbReference type="SAM" id="Phobius"/>
    </source>
</evidence>
<dbReference type="InterPro" id="IPR020846">
    <property type="entry name" value="MFS_dom"/>
</dbReference>
<feature type="transmembrane region" description="Helical" evidence="9">
    <location>
        <begin position="65"/>
        <end position="84"/>
    </location>
</feature>
<dbReference type="VEuPathDB" id="FungiDB:F9C07_2287010"/>
<dbReference type="PANTHER" id="PTHR48022:SF26">
    <property type="entry name" value="MAJOR FACILITATOR SUPERFAMILY (MFS) PROFILE DOMAIN-CONTAINING PROTEIN-RELATED"/>
    <property type="match status" value="1"/>
</dbReference>
<sequence>MTVLTREKKPYFGLTGGWLTFWVTVACATDMSLFGYDQGVFSGVVITRDFLEVHDLVGPEKTKTLSTVTAIYDVGCFFGAIVAFTIGEQLGRKKAILLGTTIMAIGAVLQAASFSLAQMFVGRIILGIGNGINTATAPIWQTETSQLKWRGKLVIFEMMMNIFGFCLVNWINYGLSFVGGSIAWRFPLAFQFFFLIILWSTTPWLPESPRWLIAHGRQEEATVVLSCLEAKPIDDPFVIAQRNEIEFSVRYERENSMRWRDLCQKKGNDSKTLRRLLLGAGSQFMQQFGGINIMSYYLPTVLMDSVGLSDTMARLLAACNALSYLVFSGLAVLLVERMGRRGLMLLSTFGQFLCFLIITILLRFSRISDDGEKFASASVAFFFLYYGAFGIGMLGVPWLYPTEINSLPMRTKGAAVATATDWITNFVVVEITPIGIKNIDWKFWIVWTVTNAAFLPILYFLYPETANRSLEDMDEYYRSNPALIVTKDPDAICRRRPQKYLQREEEEIDRAAAAVDKRALNKPDRGRPTDYSKVIGKNHVLPTRTTARYTGGLWVGKYLKTCTYQEVTSPESSGKLGRLCGRAAQPERFEAHARSGDLQVNRHM</sequence>
<feature type="transmembrane region" description="Helical" evidence="9">
    <location>
        <begin position="183"/>
        <end position="205"/>
    </location>
</feature>
<feature type="transmembrane region" description="Helical" evidence="9">
    <location>
        <begin position="443"/>
        <end position="462"/>
    </location>
</feature>
<dbReference type="PANTHER" id="PTHR48022">
    <property type="entry name" value="PLASTIDIC GLUCOSE TRANSPORTER 4"/>
    <property type="match status" value="1"/>
</dbReference>
<dbReference type="SUPFAM" id="SSF103473">
    <property type="entry name" value="MFS general substrate transporter"/>
    <property type="match status" value="1"/>
</dbReference>
<name>A0A5N6H5Y6_ASPFL</name>
<evidence type="ECO:0000256" key="8">
    <source>
        <dbReference type="RuleBase" id="RU003346"/>
    </source>
</evidence>
<dbReference type="NCBIfam" id="TIGR00879">
    <property type="entry name" value="SP"/>
    <property type="match status" value="1"/>
</dbReference>
<dbReference type="Pfam" id="PF00815">
    <property type="entry name" value="Histidinol_dh"/>
    <property type="match status" value="1"/>
</dbReference>
<feature type="transmembrane region" description="Helical" evidence="9">
    <location>
        <begin position="120"/>
        <end position="141"/>
    </location>
</feature>
<dbReference type="Proteomes" id="UP000325434">
    <property type="component" value="Unassembled WGS sequence"/>
</dbReference>
<feature type="domain" description="Major facilitator superfamily (MFS) profile" evidence="10">
    <location>
        <begin position="23"/>
        <end position="466"/>
    </location>
</feature>
<dbReference type="InterPro" id="IPR050360">
    <property type="entry name" value="MFS_Sugar_Transporters"/>
</dbReference>
<evidence type="ECO:0000313" key="11">
    <source>
        <dbReference type="EMBL" id="KAB8249615.1"/>
    </source>
</evidence>
<reference evidence="11" key="1">
    <citation type="submission" date="2019-04" db="EMBL/GenBank/DDBJ databases">
        <title>Friends and foes A comparative genomics study of 23 Aspergillus species from section Flavi.</title>
        <authorList>
            <consortium name="DOE Joint Genome Institute"/>
            <person name="Kjaerbolling I."/>
            <person name="Vesth T."/>
            <person name="Frisvad J.C."/>
            <person name="Nybo J.L."/>
            <person name="Theobald S."/>
            <person name="Kildgaard S."/>
            <person name="Isbrandt T."/>
            <person name="Kuo A."/>
            <person name="Sato A."/>
            <person name="Lyhne E.K."/>
            <person name="Kogle M.E."/>
            <person name="Wiebenga A."/>
            <person name="Kun R.S."/>
            <person name="Lubbers R.J."/>
            <person name="Makela M.R."/>
            <person name="Barry K."/>
            <person name="Chovatia M."/>
            <person name="Clum A."/>
            <person name="Daum C."/>
            <person name="Haridas S."/>
            <person name="He G."/>
            <person name="LaButti K."/>
            <person name="Lipzen A."/>
            <person name="Mondo S."/>
            <person name="Riley R."/>
            <person name="Salamov A."/>
            <person name="Simmons B.A."/>
            <person name="Magnuson J.K."/>
            <person name="Henrissat B."/>
            <person name="Mortensen U.H."/>
            <person name="Larsen T.O."/>
            <person name="Devries R.P."/>
            <person name="Grigoriev I.V."/>
            <person name="Machida M."/>
            <person name="Baker S.E."/>
            <person name="Andersen M.R."/>
        </authorList>
    </citation>
    <scope>NUCLEOTIDE SEQUENCE [LARGE SCALE GENOMIC DNA]</scope>
    <source>
        <strain evidence="11">CBS 121.62</strain>
    </source>
</reference>
<dbReference type="InterPro" id="IPR003663">
    <property type="entry name" value="Sugar/inositol_transpt"/>
</dbReference>
<dbReference type="InterPro" id="IPR012131">
    <property type="entry name" value="Hstdl_DH"/>
</dbReference>
<evidence type="ECO:0000256" key="1">
    <source>
        <dbReference type="ARBA" id="ARBA00004141"/>
    </source>
</evidence>
<dbReference type="PROSITE" id="PS50850">
    <property type="entry name" value="MFS"/>
    <property type="match status" value="1"/>
</dbReference>
<keyword evidence="7 9" id="KW-0472">Membrane</keyword>
<evidence type="ECO:0000256" key="5">
    <source>
        <dbReference type="ARBA" id="ARBA00022989"/>
    </source>
</evidence>
<proteinExistence type="inferred from homology"/>
<dbReference type="VEuPathDB" id="FungiDB:F9C07_2287011"/>
<feature type="transmembrane region" description="Helical" evidence="9">
    <location>
        <begin position="12"/>
        <end position="34"/>
    </location>
</feature>
<organism evidence="11">
    <name type="scientific">Aspergillus flavus</name>
    <dbReference type="NCBI Taxonomy" id="5059"/>
    <lineage>
        <taxon>Eukaryota</taxon>
        <taxon>Fungi</taxon>
        <taxon>Dikarya</taxon>
        <taxon>Ascomycota</taxon>
        <taxon>Pezizomycotina</taxon>
        <taxon>Eurotiomycetes</taxon>
        <taxon>Eurotiomycetidae</taxon>
        <taxon>Eurotiales</taxon>
        <taxon>Aspergillaceae</taxon>
        <taxon>Aspergillus</taxon>
        <taxon>Aspergillus subgen. Circumdati</taxon>
    </lineage>
</organism>
<evidence type="ECO:0000256" key="2">
    <source>
        <dbReference type="ARBA" id="ARBA00010992"/>
    </source>
</evidence>
<dbReference type="InterPro" id="IPR036259">
    <property type="entry name" value="MFS_trans_sf"/>
</dbReference>
<dbReference type="VEuPathDB" id="FungiDB:AFLA_013718"/>
<keyword evidence="6" id="KW-0560">Oxidoreductase</keyword>
<evidence type="ECO:0000256" key="3">
    <source>
        <dbReference type="ARBA" id="ARBA00022448"/>
    </source>
</evidence>
<evidence type="ECO:0000256" key="7">
    <source>
        <dbReference type="ARBA" id="ARBA00023136"/>
    </source>
</evidence>
<keyword evidence="3 8" id="KW-0813">Transport</keyword>
<dbReference type="GO" id="GO:0005351">
    <property type="term" value="F:carbohydrate:proton symporter activity"/>
    <property type="evidence" value="ECO:0007669"/>
    <property type="project" value="TreeGrafter"/>
</dbReference>
<dbReference type="InterPro" id="IPR005829">
    <property type="entry name" value="Sugar_transporter_CS"/>
</dbReference>
<dbReference type="Pfam" id="PF00083">
    <property type="entry name" value="Sugar_tr"/>
    <property type="match status" value="1"/>
</dbReference>
<keyword evidence="5 9" id="KW-1133">Transmembrane helix</keyword>
<dbReference type="GO" id="GO:0016616">
    <property type="term" value="F:oxidoreductase activity, acting on the CH-OH group of donors, NAD or NADP as acceptor"/>
    <property type="evidence" value="ECO:0007669"/>
    <property type="project" value="InterPro"/>
</dbReference>
<evidence type="ECO:0000256" key="4">
    <source>
        <dbReference type="ARBA" id="ARBA00022692"/>
    </source>
</evidence>
<dbReference type="FunFam" id="1.20.1250.20:FF:000061">
    <property type="entry name" value="MFS sugar transporter"/>
    <property type="match status" value="1"/>
</dbReference>
<dbReference type="GO" id="GO:0051287">
    <property type="term" value="F:NAD binding"/>
    <property type="evidence" value="ECO:0007669"/>
    <property type="project" value="InterPro"/>
</dbReference>
<dbReference type="AlphaFoldDB" id="A0A5N6H5Y6"/>
<accession>A0A5N6H5Y6</accession>
<keyword evidence="4 9" id="KW-0812">Transmembrane</keyword>
<dbReference type="Gene3D" id="1.20.1250.20">
    <property type="entry name" value="MFS general substrate transporter like domains"/>
    <property type="match status" value="1"/>
</dbReference>
<evidence type="ECO:0000256" key="6">
    <source>
        <dbReference type="ARBA" id="ARBA00023002"/>
    </source>
</evidence>